<keyword evidence="11" id="KW-1185">Reference proteome</keyword>
<evidence type="ECO:0000256" key="6">
    <source>
        <dbReference type="ARBA" id="ARBA00023136"/>
    </source>
</evidence>
<dbReference type="PROSITE" id="PS50887">
    <property type="entry name" value="GGDEF"/>
    <property type="match status" value="1"/>
</dbReference>
<dbReference type="GO" id="GO:0005886">
    <property type="term" value="C:plasma membrane"/>
    <property type="evidence" value="ECO:0007669"/>
    <property type="project" value="UniProtKB-SubCell"/>
</dbReference>
<keyword evidence="3" id="KW-1003">Cell membrane</keyword>
<dbReference type="InterPro" id="IPR029787">
    <property type="entry name" value="Nucleotide_cyclase"/>
</dbReference>
<dbReference type="GO" id="GO:0052621">
    <property type="term" value="F:diguanylate cyclase activity"/>
    <property type="evidence" value="ECO:0007669"/>
    <property type="project" value="UniProtKB-EC"/>
</dbReference>
<dbReference type="GO" id="GO:0071555">
    <property type="term" value="P:cell wall organization"/>
    <property type="evidence" value="ECO:0007669"/>
    <property type="project" value="InterPro"/>
</dbReference>
<dbReference type="Gene3D" id="1.10.1760.20">
    <property type="match status" value="1"/>
</dbReference>
<evidence type="ECO:0000256" key="3">
    <source>
        <dbReference type="ARBA" id="ARBA00022475"/>
    </source>
</evidence>
<dbReference type="Gene3D" id="3.30.70.270">
    <property type="match status" value="1"/>
</dbReference>
<gene>
    <name evidence="10" type="ORF">SAMN04490248_11396</name>
</gene>
<evidence type="ECO:0000313" key="11">
    <source>
        <dbReference type="Proteomes" id="UP000198893"/>
    </source>
</evidence>
<dbReference type="InterPro" id="IPR050469">
    <property type="entry name" value="Diguanylate_Cyclase"/>
</dbReference>
<comment type="catalytic activity">
    <reaction evidence="7">
        <text>2 GTP = 3',3'-c-di-GMP + 2 diphosphate</text>
        <dbReference type="Rhea" id="RHEA:24898"/>
        <dbReference type="ChEBI" id="CHEBI:33019"/>
        <dbReference type="ChEBI" id="CHEBI:37565"/>
        <dbReference type="ChEBI" id="CHEBI:58805"/>
        <dbReference type="EC" id="2.7.7.65"/>
    </reaction>
</comment>
<dbReference type="InterPro" id="IPR043128">
    <property type="entry name" value="Rev_trsase/Diguanyl_cyclase"/>
</dbReference>
<evidence type="ECO:0000259" key="9">
    <source>
        <dbReference type="PROSITE" id="PS50887"/>
    </source>
</evidence>
<evidence type="ECO:0000256" key="5">
    <source>
        <dbReference type="ARBA" id="ARBA00022989"/>
    </source>
</evidence>
<evidence type="ECO:0000256" key="2">
    <source>
        <dbReference type="ARBA" id="ARBA00012528"/>
    </source>
</evidence>
<dbReference type="Pfam" id="PF07694">
    <property type="entry name" value="5TM-5TMR_LYT"/>
    <property type="match status" value="1"/>
</dbReference>
<dbReference type="InterPro" id="IPR000160">
    <property type="entry name" value="GGDEF_dom"/>
</dbReference>
<feature type="transmembrane region" description="Helical" evidence="8">
    <location>
        <begin position="29"/>
        <end position="48"/>
    </location>
</feature>
<comment type="subcellular location">
    <subcellularLocation>
        <location evidence="1">Cell membrane</location>
        <topology evidence="1">Multi-pass membrane protein</topology>
    </subcellularLocation>
</comment>
<dbReference type="Proteomes" id="UP000198893">
    <property type="component" value="Unassembled WGS sequence"/>
</dbReference>
<dbReference type="CDD" id="cd01949">
    <property type="entry name" value="GGDEF"/>
    <property type="match status" value="1"/>
</dbReference>
<dbReference type="FunFam" id="3.30.70.270:FF:000001">
    <property type="entry name" value="Diguanylate cyclase domain protein"/>
    <property type="match status" value="1"/>
</dbReference>
<keyword evidence="6 8" id="KW-0472">Membrane</keyword>
<feature type="transmembrane region" description="Helical" evidence="8">
    <location>
        <begin position="92"/>
        <end position="111"/>
    </location>
</feature>
<sequence>MNLAGLMALIAVASYGAFKLISQSIVQQIFFGIILGAGAVLVSLQPIMHASGVQNDPRNLFVGVAAAIFGPLAGIITFFMAATTRYYEAAPSAYVCIFSLFVAGCAGLVWRHYTRNIERKRQVHFVILGLTISLSYISTFLLPRDHWQDIFTTAVPILVMTNIVGAMILGGLLERHHHQKERERELLDQASFDPLTGAMNRRAFEKKYETSILSRTSSGIALIIVDLDRFKDVNDTYGHIVGDRVLVGVSQILQHSIRDGDLSARFGGDEFILCLPDIAVSDVKTIIDRIQDSIAKFGMNEFNFDLSLTVSIGVCWSQEPQRLEAALEIADRSLYHAKADGKNQSVSNSETSLATKALNAV</sequence>
<dbReference type="RefSeq" id="WP_093118686.1">
    <property type="nucleotide sequence ID" value="NZ_FODS01000013.1"/>
</dbReference>
<dbReference type="PANTHER" id="PTHR45138:SF9">
    <property type="entry name" value="DIGUANYLATE CYCLASE DGCM-RELATED"/>
    <property type="match status" value="1"/>
</dbReference>
<dbReference type="SUPFAM" id="SSF55073">
    <property type="entry name" value="Nucleotide cyclase"/>
    <property type="match status" value="1"/>
</dbReference>
<evidence type="ECO:0000313" key="10">
    <source>
        <dbReference type="EMBL" id="SEO83481.1"/>
    </source>
</evidence>
<proteinExistence type="predicted"/>
<dbReference type="InterPro" id="IPR011620">
    <property type="entry name" value="Sig_transdc_His_kinase_LytS_TM"/>
</dbReference>
<keyword evidence="4 8" id="KW-0812">Transmembrane</keyword>
<dbReference type="EC" id="2.7.7.65" evidence="2"/>
<dbReference type="GO" id="GO:0000155">
    <property type="term" value="F:phosphorelay sensor kinase activity"/>
    <property type="evidence" value="ECO:0007669"/>
    <property type="project" value="InterPro"/>
</dbReference>
<organism evidence="10 11">
    <name type="scientific">Salinihabitans flavidus</name>
    <dbReference type="NCBI Taxonomy" id="569882"/>
    <lineage>
        <taxon>Bacteria</taxon>
        <taxon>Pseudomonadati</taxon>
        <taxon>Pseudomonadota</taxon>
        <taxon>Alphaproteobacteria</taxon>
        <taxon>Rhodobacterales</taxon>
        <taxon>Roseobacteraceae</taxon>
        <taxon>Salinihabitans</taxon>
    </lineage>
</organism>
<reference evidence="10 11" key="1">
    <citation type="submission" date="2016-10" db="EMBL/GenBank/DDBJ databases">
        <authorList>
            <person name="de Groot N.N."/>
        </authorList>
    </citation>
    <scope>NUCLEOTIDE SEQUENCE [LARGE SCALE GENOMIC DNA]</scope>
    <source>
        <strain evidence="10 11">DSM 27842</strain>
    </source>
</reference>
<dbReference type="EMBL" id="FODS01000013">
    <property type="protein sequence ID" value="SEO83481.1"/>
    <property type="molecule type" value="Genomic_DNA"/>
</dbReference>
<evidence type="ECO:0000256" key="7">
    <source>
        <dbReference type="ARBA" id="ARBA00034247"/>
    </source>
</evidence>
<protein>
    <recommendedName>
        <fullName evidence="2">diguanylate cyclase</fullName>
        <ecNumber evidence="2">2.7.7.65</ecNumber>
    </recommendedName>
</protein>
<dbReference type="Pfam" id="PF00990">
    <property type="entry name" value="GGDEF"/>
    <property type="match status" value="1"/>
</dbReference>
<dbReference type="PROSITE" id="PS00024">
    <property type="entry name" value="HEMOPEXIN"/>
    <property type="match status" value="1"/>
</dbReference>
<dbReference type="NCBIfam" id="TIGR00254">
    <property type="entry name" value="GGDEF"/>
    <property type="match status" value="1"/>
</dbReference>
<dbReference type="InterPro" id="IPR018486">
    <property type="entry name" value="Hemopexin_CS"/>
</dbReference>
<keyword evidence="5 8" id="KW-1133">Transmembrane helix</keyword>
<accession>A0A1H8SXS4</accession>
<feature type="transmembrane region" description="Helical" evidence="8">
    <location>
        <begin position="60"/>
        <end position="80"/>
    </location>
</feature>
<evidence type="ECO:0000256" key="1">
    <source>
        <dbReference type="ARBA" id="ARBA00004651"/>
    </source>
</evidence>
<dbReference type="AlphaFoldDB" id="A0A1H8SXS4"/>
<dbReference type="OrthoDB" id="9812260at2"/>
<feature type="transmembrane region" description="Helical" evidence="8">
    <location>
        <begin position="154"/>
        <end position="173"/>
    </location>
</feature>
<evidence type="ECO:0000256" key="8">
    <source>
        <dbReference type="SAM" id="Phobius"/>
    </source>
</evidence>
<dbReference type="STRING" id="569882.SAMN04490248_11396"/>
<dbReference type="SMART" id="SM00267">
    <property type="entry name" value="GGDEF"/>
    <property type="match status" value="1"/>
</dbReference>
<feature type="transmembrane region" description="Helical" evidence="8">
    <location>
        <begin position="123"/>
        <end position="142"/>
    </location>
</feature>
<dbReference type="PANTHER" id="PTHR45138">
    <property type="entry name" value="REGULATORY COMPONENTS OF SENSORY TRANSDUCTION SYSTEM"/>
    <property type="match status" value="1"/>
</dbReference>
<evidence type="ECO:0000256" key="4">
    <source>
        <dbReference type="ARBA" id="ARBA00022692"/>
    </source>
</evidence>
<feature type="domain" description="GGDEF" evidence="9">
    <location>
        <begin position="218"/>
        <end position="350"/>
    </location>
</feature>
<name>A0A1H8SXS4_9RHOB</name>